<evidence type="ECO:0000313" key="2">
    <source>
        <dbReference type="Proteomes" id="UP000193827"/>
    </source>
</evidence>
<sequence>MSIPAPGFALDHGPRPRHHLCMLIYKIFQASEWAALRADGETKGAPVDVADGYVHFSALEQVPETAARHFAGQDKLMLLAVESDDLGDALKWEVSRGGAKFPHLYRVLRLEDVHWAQPLPLVEGQHQFPAGFS</sequence>
<keyword evidence="2" id="KW-1185">Reference proteome</keyword>
<name>A0A1Y5SRG1_9RHOB</name>
<protein>
    <recommendedName>
        <fullName evidence="3">DUF952 domain-containing protein</fullName>
    </recommendedName>
</protein>
<dbReference type="Proteomes" id="UP000193827">
    <property type="component" value="Unassembled WGS sequence"/>
</dbReference>
<dbReference type="InterPro" id="IPR009297">
    <property type="entry name" value="DUF952"/>
</dbReference>
<dbReference type="PANTHER" id="PTHR34129:SF1">
    <property type="entry name" value="DUF952 DOMAIN-CONTAINING PROTEIN"/>
    <property type="match status" value="1"/>
</dbReference>
<accession>A0A1Y5SRG1</accession>
<evidence type="ECO:0000313" key="1">
    <source>
        <dbReference type="EMBL" id="SLN46723.1"/>
    </source>
</evidence>
<gene>
    <name evidence="1" type="ORF">PEL8287_02423</name>
</gene>
<reference evidence="1 2" key="1">
    <citation type="submission" date="2017-03" db="EMBL/GenBank/DDBJ databases">
        <authorList>
            <person name="Afonso C.L."/>
            <person name="Miller P.J."/>
            <person name="Scott M.A."/>
            <person name="Spackman E."/>
            <person name="Goraichik I."/>
            <person name="Dimitrov K.M."/>
            <person name="Suarez D.L."/>
            <person name="Swayne D.E."/>
        </authorList>
    </citation>
    <scope>NUCLEOTIDE SEQUENCE [LARGE SCALE GENOMIC DNA]</scope>
    <source>
        <strain evidence="1 2">CECT 8287</strain>
    </source>
</reference>
<dbReference type="EMBL" id="FWFL01000005">
    <property type="protein sequence ID" value="SLN46723.1"/>
    <property type="molecule type" value="Genomic_DNA"/>
</dbReference>
<dbReference type="PANTHER" id="PTHR34129">
    <property type="entry name" value="BLR1139 PROTEIN"/>
    <property type="match status" value="1"/>
</dbReference>
<dbReference type="Pfam" id="PF06108">
    <property type="entry name" value="DUF952"/>
    <property type="match status" value="1"/>
</dbReference>
<dbReference type="AlphaFoldDB" id="A0A1Y5SRG1"/>
<evidence type="ECO:0008006" key="3">
    <source>
        <dbReference type="Google" id="ProtNLM"/>
    </source>
</evidence>
<dbReference type="SUPFAM" id="SSF56399">
    <property type="entry name" value="ADP-ribosylation"/>
    <property type="match status" value="1"/>
</dbReference>
<organism evidence="1 2">
    <name type="scientific">Roseovarius litorisediminis</name>
    <dbReference type="NCBI Taxonomy" id="1312363"/>
    <lineage>
        <taxon>Bacteria</taxon>
        <taxon>Pseudomonadati</taxon>
        <taxon>Pseudomonadota</taxon>
        <taxon>Alphaproteobacteria</taxon>
        <taxon>Rhodobacterales</taxon>
        <taxon>Roseobacteraceae</taxon>
        <taxon>Roseovarius</taxon>
    </lineage>
</organism>
<dbReference type="Gene3D" id="3.20.170.20">
    <property type="entry name" value="Protein of unknown function DUF952"/>
    <property type="match status" value="1"/>
</dbReference>
<proteinExistence type="predicted"/>